<dbReference type="GO" id="GO:0030672">
    <property type="term" value="C:synaptic vesicle membrane"/>
    <property type="evidence" value="ECO:0007669"/>
    <property type="project" value="TreeGrafter"/>
</dbReference>
<keyword evidence="7" id="KW-0560">Oxidoreductase</keyword>
<dbReference type="InterPro" id="IPR001117">
    <property type="entry name" value="Cu-oxidase_2nd"/>
</dbReference>
<dbReference type="Pfam" id="PF07731">
    <property type="entry name" value="Cu-oxidase_2"/>
    <property type="match status" value="1"/>
</dbReference>
<keyword evidence="10" id="KW-0732">Signal</keyword>
<evidence type="ECO:0000313" key="13">
    <source>
        <dbReference type="Proteomes" id="UP000494165"/>
    </source>
</evidence>
<keyword evidence="3" id="KW-0813">Transport</keyword>
<dbReference type="InterPro" id="IPR008972">
    <property type="entry name" value="Cupredoxin"/>
</dbReference>
<dbReference type="InterPro" id="IPR036259">
    <property type="entry name" value="MFS_trans_sf"/>
</dbReference>
<keyword evidence="5" id="KW-0479">Metal-binding</keyword>
<dbReference type="Gene3D" id="2.60.40.420">
    <property type="entry name" value="Cupredoxins - blue copper proteins"/>
    <property type="match status" value="3"/>
</dbReference>
<evidence type="ECO:0000256" key="5">
    <source>
        <dbReference type="ARBA" id="ARBA00022723"/>
    </source>
</evidence>
<dbReference type="Pfam" id="PF07732">
    <property type="entry name" value="Cu-oxidase_3"/>
    <property type="match status" value="1"/>
</dbReference>
<dbReference type="Gene3D" id="1.20.1250.20">
    <property type="entry name" value="MFS general substrate transporter like domains"/>
    <property type="match status" value="1"/>
</dbReference>
<comment type="subcellular location">
    <subcellularLocation>
        <location evidence="1">Membrane</location>
        <topology evidence="1">Multi-pass membrane protein</topology>
    </subcellularLocation>
</comment>
<evidence type="ECO:0000256" key="9">
    <source>
        <dbReference type="SAM" id="Phobius"/>
    </source>
</evidence>
<evidence type="ECO:0000256" key="2">
    <source>
        <dbReference type="ARBA" id="ARBA00010609"/>
    </source>
</evidence>
<feature type="transmembrane region" description="Helical" evidence="9">
    <location>
        <begin position="951"/>
        <end position="971"/>
    </location>
</feature>
<dbReference type="CDD" id="cd17384">
    <property type="entry name" value="MFS_SLC18A1_2_VAT1_2"/>
    <property type="match status" value="1"/>
</dbReference>
<evidence type="ECO:0000256" key="7">
    <source>
        <dbReference type="ARBA" id="ARBA00023002"/>
    </source>
</evidence>
<feature type="transmembrane region" description="Helical" evidence="9">
    <location>
        <begin position="871"/>
        <end position="891"/>
    </location>
</feature>
<dbReference type="GO" id="GO:0005507">
    <property type="term" value="F:copper ion binding"/>
    <property type="evidence" value="ECO:0007669"/>
    <property type="project" value="InterPro"/>
</dbReference>
<dbReference type="GO" id="GO:0015842">
    <property type="term" value="P:aminergic neurotransmitter loading into synaptic vesicle"/>
    <property type="evidence" value="ECO:0007669"/>
    <property type="project" value="TreeGrafter"/>
</dbReference>
<comment type="caution">
    <text evidence="12">The sequence shown here is derived from an EMBL/GenBank/DDBJ whole genome shotgun (WGS) entry which is preliminary data.</text>
</comment>
<dbReference type="GO" id="GO:0005335">
    <property type="term" value="F:serotonin:sodium:chloride symporter activity"/>
    <property type="evidence" value="ECO:0007669"/>
    <property type="project" value="TreeGrafter"/>
</dbReference>
<evidence type="ECO:0000256" key="6">
    <source>
        <dbReference type="ARBA" id="ARBA00022989"/>
    </source>
</evidence>
<dbReference type="InterPro" id="IPR050930">
    <property type="entry name" value="MFS_Vesicular_Transporter"/>
</dbReference>
<dbReference type="OrthoDB" id="5086884at2759"/>
<comment type="similarity">
    <text evidence="2">Belongs to the multicopper oxidase family.</text>
</comment>
<dbReference type="SUPFAM" id="SSF49503">
    <property type="entry name" value="Cupredoxins"/>
    <property type="match status" value="3"/>
</dbReference>
<dbReference type="GO" id="GO:0016491">
    <property type="term" value="F:oxidoreductase activity"/>
    <property type="evidence" value="ECO:0007669"/>
    <property type="project" value="UniProtKB-KW"/>
</dbReference>
<dbReference type="Pfam" id="PF00394">
    <property type="entry name" value="Cu-oxidase"/>
    <property type="match status" value="1"/>
</dbReference>
<dbReference type="FunFam" id="2.60.40.420:FF:000045">
    <property type="entry name" value="Laccase 2"/>
    <property type="match status" value="1"/>
</dbReference>
<dbReference type="InterPro" id="IPR002355">
    <property type="entry name" value="Cu_oxidase_Cu_BS"/>
</dbReference>
<dbReference type="FunFam" id="2.60.40.420:FF:000031">
    <property type="entry name" value="Laccase-2 isoform A"/>
    <property type="match status" value="1"/>
</dbReference>
<protein>
    <recommendedName>
        <fullName evidence="11">Major facilitator superfamily (MFS) profile domain-containing protein</fullName>
    </recommendedName>
</protein>
<feature type="chain" id="PRO_5035823085" description="Major facilitator superfamily (MFS) profile domain-containing protein" evidence="10">
    <location>
        <begin position="20"/>
        <end position="1122"/>
    </location>
</feature>
<feature type="domain" description="Major facilitator superfamily (MFS) profile" evidence="11">
    <location>
        <begin position="660"/>
        <end position="1096"/>
    </location>
</feature>
<keyword evidence="4 9" id="KW-0812">Transmembrane</keyword>
<feature type="transmembrane region" description="Helical" evidence="9">
    <location>
        <begin position="978"/>
        <end position="998"/>
    </location>
</feature>
<gene>
    <name evidence="12" type="ORF">CLODIP_2_CD12785</name>
</gene>
<accession>A0A8S1D582</accession>
<dbReference type="PANTHER" id="PTHR23506:SF23">
    <property type="entry name" value="GH10249P"/>
    <property type="match status" value="1"/>
</dbReference>
<dbReference type="SUPFAM" id="SSF103473">
    <property type="entry name" value="MFS general substrate transporter"/>
    <property type="match status" value="1"/>
</dbReference>
<proteinExistence type="inferred from homology"/>
<feature type="transmembrane region" description="Helical" evidence="9">
    <location>
        <begin position="1071"/>
        <end position="1090"/>
    </location>
</feature>
<keyword evidence="13" id="KW-1185">Reference proteome</keyword>
<evidence type="ECO:0000256" key="4">
    <source>
        <dbReference type="ARBA" id="ARBA00022692"/>
    </source>
</evidence>
<dbReference type="EMBL" id="CADEPI010000115">
    <property type="protein sequence ID" value="CAB3375618.1"/>
    <property type="molecule type" value="Genomic_DNA"/>
</dbReference>
<dbReference type="AlphaFoldDB" id="A0A8S1D582"/>
<dbReference type="FunFam" id="1.20.1250.20:FF:000145">
    <property type="entry name" value="Chromaffin granule amine transporter"/>
    <property type="match status" value="1"/>
</dbReference>
<reference evidence="12 13" key="1">
    <citation type="submission" date="2020-04" db="EMBL/GenBank/DDBJ databases">
        <authorList>
            <person name="Alioto T."/>
            <person name="Alioto T."/>
            <person name="Gomez Garrido J."/>
        </authorList>
    </citation>
    <scope>NUCLEOTIDE SEQUENCE [LARGE SCALE GENOMIC DNA]</scope>
</reference>
<organism evidence="12 13">
    <name type="scientific">Cloeon dipterum</name>
    <dbReference type="NCBI Taxonomy" id="197152"/>
    <lineage>
        <taxon>Eukaryota</taxon>
        <taxon>Metazoa</taxon>
        <taxon>Ecdysozoa</taxon>
        <taxon>Arthropoda</taxon>
        <taxon>Hexapoda</taxon>
        <taxon>Insecta</taxon>
        <taxon>Pterygota</taxon>
        <taxon>Palaeoptera</taxon>
        <taxon>Ephemeroptera</taxon>
        <taxon>Pisciforma</taxon>
        <taxon>Baetidae</taxon>
        <taxon>Cloeon</taxon>
    </lineage>
</organism>
<sequence>MGILRPALLIFCFVLFCAAEDDLSTNENGDFLRYDQRCDSSASDSKVVKGELCNRDCGRKQEALICHFKFTAEYYSAMGPKCGGCPSNKTECFEPECVVADGFPRGVLSVNRKIPGPSIEVCEGDTIVVDVENFMSGTGLTIHWHGVRQRGTQYMDGVPFLTQCPVGHHSSFRYTFKPDHTGTYFWHSHEGFQKMDGIVGPLIVRGATDRRRHLYDFDLSEHVVVLQDWKAQFFAEYMPGTRSLIKSAEIPDSLLINGRGGRLDPSNHTLLRDMPLAEFEVEAGNKYRFRLINAGCLVCPLRLTIEGHSLQVIAADSHDIEPVQVDSIVIMPGERYDFVLHANAAERIYWMNVIALGPCEGQNILHNGILRYKNADRNAYASNDKYPLSSLPEGRVLNVMNADCKGSGHICVDQLALSEPTPEIRAILQENNVQRLNLVFDMQTFESADVFGTGRPFKFFVEDEELAGSHMNNVSLMMPPAPPLSQPNVLRDLCSSGSEKCCWNRANGHEVQDYRHCINIYSVPLGKVVEMTISDSYANDPAEDESHPIHLHGYSFLVMKVGSDTEKAEGKFLKSASTSIVPAMKDTIMVPSKGFVQLRFRADNSGYWLVHCHVLPHSEAGMSAILKPGATRRPMGIVELIGGPRFAAHLQEWRESRRLVLAIVAIALLLDNMLLTTVVPIIPEFLYEIRHPNESRMTTTATPFAVTTPAAPVTDLEDTNWLRGLNATTTISPAEEKKLQRHKDLIEETVAVGVMFASKAFVQLLANPIVGPLTHKIGYSLPMFTGFIIMFLSTIIFAFGRSYTVLFIARALQGIGSSCSSVSGMGMLAERYPEDKERGNAMGIALGGLALGVLIGPPFGGVMYEFVGKTAPFLILSALALGDGMLQLLVLQPKVVRQEAEPPSMKALVSDPYIIVAAGAITFANMGIAMLEPSLPIWMMDTMGADRWQQGVTFLPASISYLIGTNIFGPLGHRMGRWLASMIGLIVIGLCLMMIPLATNMKHLIIPNAGLGFAIGMVDSSMMPELGYLVDIRHTAVYGSVYAIGDVAFCLGFAVGPALSGTLVNSIGFEWMLFGIACLNFLYAPLLFILKSPPSREEKASLVTGDKSSVRYVTYQNEEEDE</sequence>
<dbReference type="CDD" id="cd13858">
    <property type="entry name" value="CuRO_1_tcLCC2_insect_like"/>
    <property type="match status" value="1"/>
</dbReference>
<feature type="transmembrane region" description="Helical" evidence="9">
    <location>
        <begin position="1004"/>
        <end position="1023"/>
    </location>
</feature>
<feature type="transmembrane region" description="Helical" evidence="9">
    <location>
        <begin position="912"/>
        <end position="931"/>
    </location>
</feature>
<feature type="signal peptide" evidence="10">
    <location>
        <begin position="1"/>
        <end position="19"/>
    </location>
</feature>
<feature type="transmembrane region" description="Helical" evidence="9">
    <location>
        <begin position="1035"/>
        <end position="1059"/>
    </location>
</feature>
<evidence type="ECO:0000256" key="3">
    <source>
        <dbReference type="ARBA" id="ARBA00022448"/>
    </source>
</evidence>
<feature type="transmembrane region" description="Helical" evidence="9">
    <location>
        <begin position="777"/>
        <end position="800"/>
    </location>
</feature>
<dbReference type="Pfam" id="PF07690">
    <property type="entry name" value="MFS_1"/>
    <property type="match status" value="1"/>
</dbReference>
<dbReference type="PROSITE" id="PS50850">
    <property type="entry name" value="MFS"/>
    <property type="match status" value="1"/>
</dbReference>
<dbReference type="InterPro" id="IPR011701">
    <property type="entry name" value="MFS"/>
</dbReference>
<evidence type="ECO:0000259" key="11">
    <source>
        <dbReference type="PROSITE" id="PS50850"/>
    </source>
</evidence>
<dbReference type="InterPro" id="IPR011707">
    <property type="entry name" value="Cu-oxidase-like_N"/>
</dbReference>
<dbReference type="CDD" id="cd13905">
    <property type="entry name" value="CuRO_3_tcLLC2_insect_like"/>
    <property type="match status" value="1"/>
</dbReference>
<dbReference type="CDD" id="cd13884">
    <property type="entry name" value="CuRO_2_tcLCC_insect_like"/>
    <property type="match status" value="1"/>
</dbReference>
<dbReference type="PANTHER" id="PTHR23506">
    <property type="entry name" value="GH10249P"/>
    <property type="match status" value="1"/>
</dbReference>
<dbReference type="GO" id="GO:0043195">
    <property type="term" value="C:terminal bouton"/>
    <property type="evidence" value="ECO:0007669"/>
    <property type="project" value="TreeGrafter"/>
</dbReference>
<evidence type="ECO:0000256" key="8">
    <source>
        <dbReference type="ARBA" id="ARBA00023136"/>
    </source>
</evidence>
<evidence type="ECO:0000256" key="10">
    <source>
        <dbReference type="SAM" id="SignalP"/>
    </source>
</evidence>
<dbReference type="PROSITE" id="PS00080">
    <property type="entry name" value="MULTICOPPER_OXIDASE2"/>
    <property type="match status" value="1"/>
</dbReference>
<dbReference type="Proteomes" id="UP000494165">
    <property type="component" value="Unassembled WGS sequence"/>
</dbReference>
<evidence type="ECO:0000313" key="12">
    <source>
        <dbReference type="EMBL" id="CAB3375618.1"/>
    </source>
</evidence>
<keyword evidence="8 9" id="KW-0472">Membrane</keyword>
<feature type="transmembrane region" description="Helical" evidence="9">
    <location>
        <begin position="841"/>
        <end position="859"/>
    </location>
</feature>
<evidence type="ECO:0000256" key="1">
    <source>
        <dbReference type="ARBA" id="ARBA00004141"/>
    </source>
</evidence>
<dbReference type="InterPro" id="IPR020846">
    <property type="entry name" value="MFS_dom"/>
</dbReference>
<dbReference type="InterPro" id="IPR011706">
    <property type="entry name" value="Cu-oxidase_C"/>
</dbReference>
<name>A0A8S1D582_9INSE</name>
<keyword evidence="6 9" id="KW-1133">Transmembrane helix</keyword>